<reference evidence="9 10" key="2">
    <citation type="journal article" date="2013" name="Genome Biol.">
        <title>Draft genome of the mountain pine beetle, Dendroctonus ponderosae Hopkins, a major forest pest.</title>
        <authorList>
            <person name="Keeling C.I."/>
            <person name="Yuen M.M."/>
            <person name="Liao N.Y."/>
            <person name="Docking T.R."/>
            <person name="Chan S.K."/>
            <person name="Taylor G.A."/>
            <person name="Palmquist D.L."/>
            <person name="Jackman S.D."/>
            <person name="Nguyen A."/>
            <person name="Li M."/>
            <person name="Henderson H."/>
            <person name="Janes J.K."/>
            <person name="Zhao Y."/>
            <person name="Pandoh P."/>
            <person name="Moore R."/>
            <person name="Sperling F.A."/>
            <person name="Huber D.P."/>
            <person name="Birol I."/>
            <person name="Jones S.J."/>
            <person name="Bohlmann J."/>
        </authorList>
    </citation>
    <scope>NUCLEOTIDE SEQUENCE</scope>
</reference>
<feature type="domain" description="T-SNARE coiled-coil homology" evidence="7">
    <location>
        <begin position="145"/>
        <end position="207"/>
    </location>
</feature>
<dbReference type="AlphaFoldDB" id="J3JW43"/>
<dbReference type="HOGENOM" id="CLU_099972_0_0_1"/>
<evidence type="ECO:0000256" key="2">
    <source>
        <dbReference type="ARBA" id="ARBA00022448"/>
    </source>
</evidence>
<dbReference type="Gene3D" id="1.20.5.110">
    <property type="match status" value="1"/>
</dbReference>
<dbReference type="PROSITE" id="PS50192">
    <property type="entry name" value="T_SNARE"/>
    <property type="match status" value="1"/>
</dbReference>
<dbReference type="EMBL" id="BT127461">
    <property type="protein sequence ID" value="AEE62423.1"/>
    <property type="molecule type" value="mRNA"/>
</dbReference>
<protein>
    <recommendedName>
        <fullName evidence="7">t-SNARE coiled-coil homology domain-containing protein</fullName>
    </recommendedName>
</protein>
<dbReference type="GO" id="GO:0048278">
    <property type="term" value="P:vesicle docking"/>
    <property type="evidence" value="ECO:0007669"/>
    <property type="project" value="TreeGrafter"/>
</dbReference>
<keyword evidence="6" id="KW-0812">Transmembrane</keyword>
<evidence type="ECO:0000256" key="6">
    <source>
        <dbReference type="SAM" id="Phobius"/>
    </source>
</evidence>
<gene>
    <name evidence="9" type="ORF">D910_07314</name>
</gene>
<keyword evidence="6" id="KW-1133">Transmembrane helix</keyword>
<dbReference type="EMBL" id="KB632195">
    <property type="protein sequence ID" value="ERL89955.1"/>
    <property type="molecule type" value="Genomic_DNA"/>
</dbReference>
<evidence type="ECO:0000313" key="10">
    <source>
        <dbReference type="Proteomes" id="UP000030742"/>
    </source>
</evidence>
<organism evidence="8">
    <name type="scientific">Dendroctonus ponderosae</name>
    <name type="common">Mountain pine beetle</name>
    <dbReference type="NCBI Taxonomy" id="77166"/>
    <lineage>
        <taxon>Eukaryota</taxon>
        <taxon>Metazoa</taxon>
        <taxon>Ecdysozoa</taxon>
        <taxon>Arthropoda</taxon>
        <taxon>Hexapoda</taxon>
        <taxon>Insecta</taxon>
        <taxon>Pterygota</taxon>
        <taxon>Neoptera</taxon>
        <taxon>Endopterygota</taxon>
        <taxon>Coleoptera</taxon>
        <taxon>Polyphaga</taxon>
        <taxon>Cucujiformia</taxon>
        <taxon>Curculionidae</taxon>
        <taxon>Scolytinae</taxon>
        <taxon>Dendroctonus</taxon>
    </lineage>
</organism>
<evidence type="ECO:0000313" key="8">
    <source>
        <dbReference type="EMBL" id="AEE62423.1"/>
    </source>
</evidence>
<evidence type="ECO:0000256" key="3">
    <source>
        <dbReference type="ARBA" id="ARBA00023054"/>
    </source>
</evidence>
<dbReference type="SUPFAM" id="SSF58038">
    <property type="entry name" value="SNARE fusion complex"/>
    <property type="match status" value="1"/>
</dbReference>
<dbReference type="GO" id="GO:0005484">
    <property type="term" value="F:SNAP receptor activity"/>
    <property type="evidence" value="ECO:0007669"/>
    <property type="project" value="TreeGrafter"/>
</dbReference>
<keyword evidence="3 5" id="KW-0175">Coiled coil</keyword>
<dbReference type="InterPro" id="IPR045242">
    <property type="entry name" value="Syntaxin"/>
</dbReference>
<feature type="transmembrane region" description="Helical" evidence="6">
    <location>
        <begin position="215"/>
        <end position="232"/>
    </location>
</feature>
<name>J3JW43_DENPD</name>
<dbReference type="Proteomes" id="UP000030742">
    <property type="component" value="Unassembled WGS sequence"/>
</dbReference>
<dbReference type="OrthoDB" id="428895at2759"/>
<dbReference type="GO" id="GO:0000149">
    <property type="term" value="F:SNARE binding"/>
    <property type="evidence" value="ECO:0007669"/>
    <property type="project" value="TreeGrafter"/>
</dbReference>
<dbReference type="PANTHER" id="PTHR19957:SF124">
    <property type="entry name" value="SYNTAXIN-8"/>
    <property type="match status" value="1"/>
</dbReference>
<keyword evidence="2" id="KW-0813">Transport</keyword>
<evidence type="ECO:0000256" key="1">
    <source>
        <dbReference type="ARBA" id="ARBA00004370"/>
    </source>
</evidence>
<dbReference type="InterPro" id="IPR000727">
    <property type="entry name" value="T_SNARE_dom"/>
</dbReference>
<dbReference type="KEGG" id="dpa:109534378"/>
<dbReference type="STRING" id="77166.J3JW43"/>
<evidence type="ECO:0000259" key="7">
    <source>
        <dbReference type="PROSITE" id="PS50192"/>
    </source>
</evidence>
<dbReference type="GO" id="GO:0031201">
    <property type="term" value="C:SNARE complex"/>
    <property type="evidence" value="ECO:0007669"/>
    <property type="project" value="TreeGrafter"/>
</dbReference>
<evidence type="ECO:0000313" key="9">
    <source>
        <dbReference type="EMBL" id="ERL89955.1"/>
    </source>
</evidence>
<dbReference type="GO" id="GO:0012505">
    <property type="term" value="C:endomembrane system"/>
    <property type="evidence" value="ECO:0007669"/>
    <property type="project" value="TreeGrafter"/>
</dbReference>
<feature type="coiled-coil region" evidence="5">
    <location>
        <begin position="46"/>
        <end position="73"/>
    </location>
</feature>
<dbReference type="GO" id="GO:0006906">
    <property type="term" value="P:vesicle fusion"/>
    <property type="evidence" value="ECO:0007669"/>
    <property type="project" value="TreeGrafter"/>
</dbReference>
<evidence type="ECO:0000256" key="5">
    <source>
        <dbReference type="SAM" id="Coils"/>
    </source>
</evidence>
<sequence length="233" mass="26878">MALLFLEEDPWILEHESCEKLQREIMGQLTERQKFPRTHSLYAQISADIRLRLKQFNNEVDQLKQKLDASSGSNAITAAESERRVRQIEVLLTKALQMQKLFNEQLTEKRMEERQTLLGPRSIDWDEYSSGTSRVSVDNMRAKQQEMLSDQEKGLENLSKIISRQKDIAHTIANEVDFHNEIIGDIGIQIDRTDQRVRVETERVGTVGRKDNTCGYWIVIIILLVSIIVVAAL</sequence>
<accession>J3JW43</accession>
<comment type="subcellular location">
    <subcellularLocation>
        <location evidence="1">Membrane</location>
    </subcellularLocation>
</comment>
<reference evidence="8" key="1">
    <citation type="journal article" date="2012" name="Insect Biochem. Mol. Biol.">
        <title>Transcriptome and full-length cDNA resources for the mountain pine beetle, Dendroctonus ponderosae Hopkins, a major insect pest of pine forests.</title>
        <authorList>
            <person name="Keeling C.I."/>
            <person name="Henderson H."/>
            <person name="Li M."/>
            <person name="Yuen M."/>
            <person name="Clark E.L."/>
            <person name="Fraser J.D."/>
            <person name="Huber D.P."/>
            <person name="Liao N.Y."/>
            <person name="Roderick Docking T."/>
            <person name="Birol I."/>
            <person name="Chan S.K."/>
            <person name="Taylor G.A."/>
            <person name="Palmquist D."/>
            <person name="Jones S.J."/>
            <person name="Bohlmann J."/>
        </authorList>
    </citation>
    <scope>NUCLEOTIDE SEQUENCE</scope>
    <source>
        <tissue evidence="8">Midgut and adhering fatbody of emerged adults of both sexes 1</tissue>
    </source>
</reference>
<dbReference type="PANTHER" id="PTHR19957">
    <property type="entry name" value="SYNTAXIN"/>
    <property type="match status" value="1"/>
</dbReference>
<proteinExistence type="evidence at transcript level"/>
<dbReference type="GO" id="GO:0006886">
    <property type="term" value="P:intracellular protein transport"/>
    <property type="evidence" value="ECO:0007669"/>
    <property type="project" value="TreeGrafter"/>
</dbReference>
<keyword evidence="4 6" id="KW-0472">Membrane</keyword>
<dbReference type="SMART" id="SM00397">
    <property type="entry name" value="t_SNARE"/>
    <property type="match status" value="1"/>
</dbReference>
<evidence type="ECO:0000256" key="4">
    <source>
        <dbReference type="ARBA" id="ARBA00023136"/>
    </source>
</evidence>